<dbReference type="Proteomes" id="UP000553632">
    <property type="component" value="Unassembled WGS sequence"/>
</dbReference>
<proteinExistence type="predicted"/>
<comment type="caution">
    <text evidence="3">The sequence shown here is derived from an EMBL/GenBank/DDBJ whole genome shotgun (WGS) entry which is preliminary data.</text>
</comment>
<sequence>MPATCHFFARGNGRNGTACRFSHISVDSDGPSKPNLPCKFYQQGYCCSLQPAEVRPATSLMMGPLSASRPFLRRLNGSNDIDAQLCAIYSVRDKLGEYVSELGPKFGPSIWTPNELALTVGLLEPLKDAFDNEKFTEVLRALSANLIVATSAGYVDEINSEARFMEYLGLSVQICRVHPRCMRLVPMVSVKARAAQVIKKHDHQARIYIQQIEFYLAGGSGSKAHQRGRSANRVHLTEAESEECEVLMREENLLPTLDEIRDRHSGSTLRPKLYVDGLIDHERVKKYDRVGGVATDVYFLDHRQPEQSSEGSSKRNEFEASYAYKPSDVTLLTPYVGQKRLIRSLLGPDLRSSTSCSQGDARVVTIDEYQGEENKVTILSLVRSNGNGKIGFIGIENRVIVALSRARKGLYIIGNVEMIEKAPSWAKLKCRTHPDNIEGIATPEAFHNVKDGGSVNLARSCFPVVVIGALYCVMLLTTAGVPVELELICGHKKQVPCHMQDGPSARVCLTPVVIALPCGHEKDVACHAKKGPESFLCEEPVGVVLACGHKVTVPCREKKVPPTCAETDSVRPCGHKKDISCVQKDVSFYRRCVHAASVWS</sequence>
<feature type="domain" description="C3H1-type" evidence="2">
    <location>
        <begin position="4"/>
        <end position="26"/>
    </location>
</feature>
<dbReference type="PROSITE" id="PS50103">
    <property type="entry name" value="ZF_C3H1"/>
    <property type="match status" value="1"/>
</dbReference>
<dbReference type="InterPro" id="IPR041679">
    <property type="entry name" value="DNA2/NAM7-like_C"/>
</dbReference>
<organism evidence="3 4">
    <name type="scientific">Perkinsus olseni</name>
    <name type="common">Perkinsus atlanticus</name>
    <dbReference type="NCBI Taxonomy" id="32597"/>
    <lineage>
        <taxon>Eukaryota</taxon>
        <taxon>Sar</taxon>
        <taxon>Alveolata</taxon>
        <taxon>Perkinsozoa</taxon>
        <taxon>Perkinsea</taxon>
        <taxon>Perkinsida</taxon>
        <taxon>Perkinsidae</taxon>
        <taxon>Perkinsus</taxon>
    </lineage>
</organism>
<dbReference type="Gene3D" id="3.40.50.300">
    <property type="entry name" value="P-loop containing nucleotide triphosphate hydrolases"/>
    <property type="match status" value="1"/>
</dbReference>
<accession>A0A7J6Q8S3</accession>
<evidence type="ECO:0000256" key="1">
    <source>
        <dbReference type="PROSITE-ProRule" id="PRU00723"/>
    </source>
</evidence>
<dbReference type="InterPro" id="IPR045055">
    <property type="entry name" value="DNA2/NAM7-like"/>
</dbReference>
<gene>
    <name evidence="3" type="ORF">FOZ63_005793</name>
</gene>
<dbReference type="EMBL" id="JABANO010035074">
    <property type="protein sequence ID" value="KAF4704076.1"/>
    <property type="molecule type" value="Genomic_DNA"/>
</dbReference>
<keyword evidence="1" id="KW-0479">Metal-binding</keyword>
<dbReference type="InterPro" id="IPR047187">
    <property type="entry name" value="SF1_C_Upf1"/>
</dbReference>
<dbReference type="AlphaFoldDB" id="A0A7J6Q8S3"/>
<keyword evidence="4" id="KW-1185">Reference proteome</keyword>
<name>A0A7J6Q8S3_PEROL</name>
<dbReference type="GO" id="GO:0031380">
    <property type="term" value="C:nuclear RNA-directed RNA polymerase complex"/>
    <property type="evidence" value="ECO:0007669"/>
    <property type="project" value="TreeGrafter"/>
</dbReference>
<dbReference type="SUPFAM" id="SSF52540">
    <property type="entry name" value="P-loop containing nucleoside triphosphate hydrolases"/>
    <property type="match status" value="1"/>
</dbReference>
<dbReference type="PANTHER" id="PTHR10887">
    <property type="entry name" value="DNA2/NAM7 HELICASE FAMILY"/>
    <property type="match status" value="1"/>
</dbReference>
<dbReference type="CDD" id="cd18808">
    <property type="entry name" value="SF1_C_Upf1"/>
    <property type="match status" value="1"/>
</dbReference>
<dbReference type="GO" id="GO:0031048">
    <property type="term" value="P:regulatory ncRNA-mediated heterochromatin formation"/>
    <property type="evidence" value="ECO:0007669"/>
    <property type="project" value="TreeGrafter"/>
</dbReference>
<reference evidence="3 4" key="1">
    <citation type="submission" date="2020-04" db="EMBL/GenBank/DDBJ databases">
        <title>Perkinsus olseni comparative genomics.</title>
        <authorList>
            <person name="Bogema D.R."/>
        </authorList>
    </citation>
    <scope>NUCLEOTIDE SEQUENCE [LARGE SCALE GENOMIC DNA]</scope>
    <source>
        <strain evidence="3 4">ATCC PRA-207</strain>
    </source>
</reference>
<dbReference type="Pfam" id="PF13087">
    <property type="entry name" value="AAA_12"/>
    <property type="match status" value="1"/>
</dbReference>
<evidence type="ECO:0000259" key="2">
    <source>
        <dbReference type="PROSITE" id="PS50103"/>
    </source>
</evidence>
<dbReference type="GO" id="GO:0008270">
    <property type="term" value="F:zinc ion binding"/>
    <property type="evidence" value="ECO:0007669"/>
    <property type="project" value="UniProtKB-KW"/>
</dbReference>
<feature type="zinc finger region" description="C3H1-type" evidence="1">
    <location>
        <begin position="4"/>
        <end position="26"/>
    </location>
</feature>
<dbReference type="InterPro" id="IPR027417">
    <property type="entry name" value="P-loop_NTPase"/>
</dbReference>
<dbReference type="PANTHER" id="PTHR10887:SF341">
    <property type="entry name" value="NFX1-TYPE ZINC FINGER-CONTAINING PROTEIN 1"/>
    <property type="match status" value="1"/>
</dbReference>
<keyword evidence="1" id="KW-0863">Zinc-finger</keyword>
<keyword evidence="1" id="KW-0862">Zinc</keyword>
<protein>
    <recommendedName>
        <fullName evidence="2">C3H1-type domain-containing protein</fullName>
    </recommendedName>
</protein>
<evidence type="ECO:0000313" key="4">
    <source>
        <dbReference type="Proteomes" id="UP000553632"/>
    </source>
</evidence>
<dbReference type="InterPro" id="IPR000571">
    <property type="entry name" value="Znf_CCCH"/>
</dbReference>
<evidence type="ECO:0000313" key="3">
    <source>
        <dbReference type="EMBL" id="KAF4704076.1"/>
    </source>
</evidence>